<dbReference type="RefSeq" id="WP_126612759.1">
    <property type="nucleotide sequence ID" value="NZ_CP034562.1"/>
</dbReference>
<dbReference type="SMART" id="SM01240">
    <property type="entry name" value="IMPDH"/>
    <property type="match status" value="1"/>
</dbReference>
<protein>
    <submittedName>
        <fullName evidence="4">Guanosine monophosphate reductase</fullName>
    </submittedName>
</protein>
<keyword evidence="5" id="KW-1185">Reference proteome</keyword>
<dbReference type="PANTHER" id="PTHR11911:SF122">
    <property type="entry name" value="GMP REDUCTASE"/>
    <property type="match status" value="1"/>
</dbReference>
<dbReference type="KEGG" id="fll:EI427_06210"/>
<sequence>MKIRKAYSFDDVLVVPKYNTIKSRRDVSFRTKVTKNHYIDIPVLIANMDTVCESNMCIAVGRLGGLGVLHRFLTIEEQANEVRKVKAEGLLCAAALGIKDYEDRLTALAEAKIDVIVLDIAHGHSEMTKDTLLFIKKNYPQIDVMVGNIATRDAAVDFLEWGADALKVGIGPGSMCTTRIMTGSGVPQLTAIDDVYQAVGNRIPICADGGIKQPGDVVKAIGVGADNVMVGSIVSGTDEAPGELITTNEGKFKTYRGMASFDAAISKLKKDNKKSREVISVEGEKTLVPYKGPVEPIIKKYLGGLASGMTYQGATTLDAMKGNVEFVEMTTSGLYESKAHGVRN</sequence>
<dbReference type="OrthoDB" id="9805398at2"/>
<dbReference type="InterPro" id="IPR001093">
    <property type="entry name" value="IMP_DH_GMPRt"/>
</dbReference>
<dbReference type="PROSITE" id="PS00487">
    <property type="entry name" value="IMP_DH_GMP_RED"/>
    <property type="match status" value="1"/>
</dbReference>
<dbReference type="FunFam" id="3.20.20.70:FF:000424">
    <property type="entry name" value="Inosine-5'-monophosphate dehydrogenase 2"/>
    <property type="match status" value="1"/>
</dbReference>
<name>A0A3Q9FKK7_9BACT</name>
<accession>A0A3Q9FKK7</accession>
<evidence type="ECO:0000256" key="2">
    <source>
        <dbReference type="ARBA" id="ARBA00023002"/>
    </source>
</evidence>
<dbReference type="EMBL" id="CP034562">
    <property type="protein sequence ID" value="AZQ61844.1"/>
    <property type="molecule type" value="Genomic_DNA"/>
</dbReference>
<organism evidence="4 5">
    <name type="scientific">Flammeovirga pectinis</name>
    <dbReference type="NCBI Taxonomy" id="2494373"/>
    <lineage>
        <taxon>Bacteria</taxon>
        <taxon>Pseudomonadati</taxon>
        <taxon>Bacteroidota</taxon>
        <taxon>Cytophagia</taxon>
        <taxon>Cytophagales</taxon>
        <taxon>Flammeovirgaceae</taxon>
        <taxon>Flammeovirga</taxon>
    </lineage>
</organism>
<dbReference type="GO" id="GO:0003938">
    <property type="term" value="F:IMP dehydrogenase activity"/>
    <property type="evidence" value="ECO:0007669"/>
    <property type="project" value="UniProtKB-EC"/>
</dbReference>
<evidence type="ECO:0000256" key="1">
    <source>
        <dbReference type="ARBA" id="ARBA00022958"/>
    </source>
</evidence>
<dbReference type="AlphaFoldDB" id="A0A3Q9FKK7"/>
<dbReference type="InterPro" id="IPR015875">
    <property type="entry name" value="IMP_DH/GMP_Rdtase_CS"/>
</dbReference>
<feature type="domain" description="IMP dehydrogenase/GMP reductase" evidence="3">
    <location>
        <begin position="6"/>
        <end position="340"/>
    </location>
</feature>
<dbReference type="CDD" id="cd00381">
    <property type="entry name" value="IMPDH"/>
    <property type="match status" value="1"/>
</dbReference>
<evidence type="ECO:0000313" key="5">
    <source>
        <dbReference type="Proteomes" id="UP000267268"/>
    </source>
</evidence>
<dbReference type="InterPro" id="IPR013785">
    <property type="entry name" value="Aldolase_TIM"/>
</dbReference>
<evidence type="ECO:0000259" key="3">
    <source>
        <dbReference type="Pfam" id="PF00478"/>
    </source>
</evidence>
<reference evidence="4 5" key="1">
    <citation type="submission" date="2018-12" db="EMBL/GenBank/DDBJ databases">
        <title>Flammeovirga pectinis sp. nov., isolated from the gut of the Korean scallop, Patinopecten yessoensis.</title>
        <authorList>
            <person name="Bae J.-W."/>
            <person name="Jeong Y.-S."/>
            <person name="Kang W."/>
        </authorList>
    </citation>
    <scope>NUCLEOTIDE SEQUENCE [LARGE SCALE GENOMIC DNA]</scope>
    <source>
        <strain evidence="4 5">L12M1</strain>
    </source>
</reference>
<dbReference type="PANTHER" id="PTHR11911">
    <property type="entry name" value="INOSINE-5-MONOPHOSPHATE DEHYDROGENASE RELATED"/>
    <property type="match status" value="1"/>
</dbReference>
<keyword evidence="2" id="KW-0560">Oxidoreductase</keyword>
<evidence type="ECO:0000313" key="4">
    <source>
        <dbReference type="EMBL" id="AZQ61844.1"/>
    </source>
</evidence>
<dbReference type="Gene3D" id="3.20.20.70">
    <property type="entry name" value="Aldolase class I"/>
    <property type="match status" value="1"/>
</dbReference>
<dbReference type="Proteomes" id="UP000267268">
    <property type="component" value="Chromosome 1"/>
</dbReference>
<proteinExistence type="predicted"/>
<dbReference type="GO" id="GO:0006177">
    <property type="term" value="P:GMP biosynthetic process"/>
    <property type="evidence" value="ECO:0007669"/>
    <property type="project" value="UniProtKB-KW"/>
</dbReference>
<dbReference type="Pfam" id="PF00478">
    <property type="entry name" value="IMPDH"/>
    <property type="match status" value="1"/>
</dbReference>
<dbReference type="InterPro" id="IPR005990">
    <property type="entry name" value="IMP_DH"/>
</dbReference>
<dbReference type="GO" id="GO:0006183">
    <property type="term" value="P:GTP biosynthetic process"/>
    <property type="evidence" value="ECO:0007669"/>
    <property type="project" value="TreeGrafter"/>
</dbReference>
<keyword evidence="1" id="KW-0630">Potassium</keyword>
<dbReference type="SUPFAM" id="SSF51412">
    <property type="entry name" value="Inosine monophosphate dehydrogenase (IMPDH)"/>
    <property type="match status" value="1"/>
</dbReference>
<gene>
    <name evidence="4" type="ORF">EI427_06210</name>
</gene>